<evidence type="ECO:0000256" key="1">
    <source>
        <dbReference type="SAM" id="SignalP"/>
    </source>
</evidence>
<evidence type="ECO:0000313" key="3">
    <source>
        <dbReference type="Proteomes" id="UP000250579"/>
    </source>
</evidence>
<dbReference type="RefSeq" id="WP_208692736.1">
    <property type="nucleotide sequence ID" value="NZ_CP022198.1"/>
</dbReference>
<keyword evidence="1" id="KW-0732">Signal</keyword>
<gene>
    <name evidence="2" type="ORF">CE139_23305</name>
</gene>
<dbReference type="EMBL" id="CP022198">
    <property type="protein sequence ID" value="AXA68606.1"/>
    <property type="molecule type" value="Genomic_DNA"/>
</dbReference>
<proteinExistence type="predicted"/>
<accession>A0A2Z5AFC4</accession>
<feature type="chain" id="PRO_5016432185" evidence="1">
    <location>
        <begin position="26"/>
        <end position="315"/>
    </location>
</feature>
<organism evidence="2 3">
    <name type="scientific">Pseudomonas oryzihabitans</name>
    <dbReference type="NCBI Taxonomy" id="47885"/>
    <lineage>
        <taxon>Bacteria</taxon>
        <taxon>Pseudomonadati</taxon>
        <taxon>Pseudomonadota</taxon>
        <taxon>Gammaproteobacteria</taxon>
        <taxon>Pseudomonadales</taxon>
        <taxon>Pseudomonadaceae</taxon>
        <taxon>Pseudomonas</taxon>
    </lineage>
</organism>
<evidence type="ECO:0000313" key="2">
    <source>
        <dbReference type="EMBL" id="AXA68606.1"/>
    </source>
</evidence>
<dbReference type="InterPro" id="IPR026331">
    <property type="entry name" value="PFL_4710"/>
</dbReference>
<dbReference type="Proteomes" id="UP000250579">
    <property type="component" value="Chromosome"/>
</dbReference>
<protein>
    <submittedName>
        <fullName evidence="2">Integrating conjugative element protein</fullName>
    </submittedName>
</protein>
<dbReference type="AlphaFoldDB" id="A0A2Z5AFC4"/>
<dbReference type="InterPro" id="IPR009649">
    <property type="entry name" value="TraU"/>
</dbReference>
<sequence length="315" mass="33774">MSRSLQRLRRLALAVPLATSLQATAAVTTATIVSSSLSPECLEYKVVGICYWLFCTPYGCKVKTSAKVRHFVPDAVVSSYANTGENPWTEMASFSPVSSVAAGGNDPGDSATQANATISARFKNADVIGHPGGYAFSQFASGSGYTCKGAGTAYMPYILSNYDYLAWRYGIPEAVYPEALIPGKREVGGTLSGDLWGNVYPRSGFLHQPDDYKAAAVMAQRAGDVVTRSGQIHVYQSLLAQAEDGYWPAGELLEGDATTGKWQELTPTLSQSCAAFPNPGPHVQDAVGAYAWALWRPYSCCKREGQVFLGSIDFQ</sequence>
<name>A0A2Z5AFC4_9PSED</name>
<dbReference type="NCBIfam" id="TIGR03756">
    <property type="entry name" value="conj_TIGR03756"/>
    <property type="match status" value="1"/>
</dbReference>
<dbReference type="Pfam" id="PF06834">
    <property type="entry name" value="TraU"/>
    <property type="match status" value="1"/>
</dbReference>
<feature type="signal peptide" evidence="1">
    <location>
        <begin position="1"/>
        <end position="25"/>
    </location>
</feature>
<reference evidence="2 3" key="1">
    <citation type="submission" date="2017-06" db="EMBL/GenBank/DDBJ databases">
        <title>Evolution towards high GC content and high-temperature stress adaptation in endophytic Pseudomonas oryzihabitans impacted its plant-growth promoting traits.</title>
        <authorList>
            <person name="Nascimento F.X."/>
        </authorList>
    </citation>
    <scope>NUCLEOTIDE SEQUENCE [LARGE SCALE GENOMIC DNA]</scope>
    <source>
        <strain evidence="2 3">MS8</strain>
    </source>
</reference>